<feature type="chain" id="PRO_5029951134" description="Carboxypeptidase" evidence="2">
    <location>
        <begin position="22"/>
        <end position="2144"/>
    </location>
</feature>
<dbReference type="InterPro" id="IPR033124">
    <property type="entry name" value="Ser_caboxypep_his_AS"/>
</dbReference>
<keyword evidence="2" id="KW-0121">Carboxypeptidase</keyword>
<evidence type="ECO:0000256" key="1">
    <source>
        <dbReference type="ARBA" id="ARBA00009431"/>
    </source>
</evidence>
<dbReference type="OMA" id="TICQFLG"/>
<dbReference type="EC" id="3.4.16.-" evidence="2"/>
<dbReference type="PANTHER" id="PTHR11802:SF70">
    <property type="entry name" value="SERINE CARBOXYPEPTIDASE CTSA-3.1"/>
    <property type="match status" value="1"/>
</dbReference>
<accession>A0A7I4Y3Y8</accession>
<keyword evidence="2" id="KW-0378">Hydrolase</keyword>
<dbReference type="Proteomes" id="UP000025227">
    <property type="component" value="Unplaced"/>
</dbReference>
<reference evidence="5" key="1">
    <citation type="submission" date="2020-12" db="UniProtKB">
        <authorList>
            <consortium name="WormBaseParasite"/>
        </authorList>
    </citation>
    <scope>IDENTIFICATION</scope>
    <source>
        <strain evidence="5">MHco3</strain>
    </source>
</reference>
<name>A0A7I4Y3Y8_HAECO</name>
<dbReference type="Gene3D" id="3.40.50.12670">
    <property type="match status" value="1"/>
</dbReference>
<dbReference type="InterPro" id="IPR001563">
    <property type="entry name" value="Peptidase_S10"/>
</dbReference>
<dbReference type="PROSITE" id="PS00560">
    <property type="entry name" value="CARBOXYPEPT_SER_HIS"/>
    <property type="match status" value="4"/>
</dbReference>
<dbReference type="Pfam" id="PF00450">
    <property type="entry name" value="Peptidase_S10"/>
    <property type="match status" value="4"/>
</dbReference>
<dbReference type="FunFam" id="3.40.50.12670:FF:000002">
    <property type="entry name" value="Carboxypeptidase"/>
    <property type="match status" value="2"/>
</dbReference>
<evidence type="ECO:0000313" key="4">
    <source>
        <dbReference type="Proteomes" id="UP000025227"/>
    </source>
</evidence>
<keyword evidence="2" id="KW-0732">Signal</keyword>
<dbReference type="PANTHER" id="PTHR11802">
    <property type="entry name" value="SERINE PROTEASE FAMILY S10 SERINE CARBOXYPEPTIDASE"/>
    <property type="match status" value="1"/>
</dbReference>
<comment type="similarity">
    <text evidence="1 2">Belongs to the peptidase S10 family.</text>
</comment>
<dbReference type="InterPro" id="IPR018202">
    <property type="entry name" value="Ser_caboxypep_ser_AS"/>
</dbReference>
<dbReference type="WBParaSite" id="HCON_00041610-00001">
    <property type="protein sequence ID" value="HCON_00041610-00001"/>
    <property type="gene ID" value="HCON_00041610"/>
</dbReference>
<dbReference type="GO" id="GO:0004185">
    <property type="term" value="F:serine-type carboxypeptidase activity"/>
    <property type="evidence" value="ECO:0007669"/>
    <property type="project" value="UniProtKB-UniRule"/>
</dbReference>
<organism evidence="4 5">
    <name type="scientific">Haemonchus contortus</name>
    <name type="common">Barber pole worm</name>
    <dbReference type="NCBI Taxonomy" id="6289"/>
    <lineage>
        <taxon>Eukaryota</taxon>
        <taxon>Metazoa</taxon>
        <taxon>Ecdysozoa</taxon>
        <taxon>Nematoda</taxon>
        <taxon>Chromadorea</taxon>
        <taxon>Rhabditida</taxon>
        <taxon>Rhabditina</taxon>
        <taxon>Rhabditomorpha</taxon>
        <taxon>Strongyloidea</taxon>
        <taxon>Trichostrongylidae</taxon>
        <taxon>Haemonchus</taxon>
    </lineage>
</organism>
<dbReference type="FunFam" id="3.40.50.1820:FF:000055">
    <property type="entry name" value="Carboxypeptidase"/>
    <property type="match status" value="1"/>
</dbReference>
<dbReference type="Gene3D" id="3.40.50.1820">
    <property type="entry name" value="alpha/beta hydrolase"/>
    <property type="match status" value="4"/>
</dbReference>
<dbReference type="PROSITE" id="PS00131">
    <property type="entry name" value="CARBOXYPEPT_SER_SER"/>
    <property type="match status" value="2"/>
</dbReference>
<feature type="region of interest" description="Disordered" evidence="3">
    <location>
        <begin position="2043"/>
        <end position="2083"/>
    </location>
</feature>
<dbReference type="InterPro" id="IPR029058">
    <property type="entry name" value="AB_hydrolase_fold"/>
</dbReference>
<dbReference type="GO" id="GO:0006508">
    <property type="term" value="P:proteolysis"/>
    <property type="evidence" value="ECO:0007669"/>
    <property type="project" value="UniProtKB-KW"/>
</dbReference>
<keyword evidence="2" id="KW-0645">Protease</keyword>
<evidence type="ECO:0000313" key="5">
    <source>
        <dbReference type="WBParaSite" id="HCON_00041610-00001"/>
    </source>
</evidence>
<evidence type="ECO:0000256" key="2">
    <source>
        <dbReference type="RuleBase" id="RU361156"/>
    </source>
</evidence>
<protein>
    <recommendedName>
        <fullName evidence="2">Carboxypeptidase</fullName>
        <ecNumber evidence="2">3.4.16.-</ecNumber>
    </recommendedName>
</protein>
<evidence type="ECO:0000256" key="3">
    <source>
        <dbReference type="SAM" id="MobiDB-lite"/>
    </source>
</evidence>
<dbReference type="PRINTS" id="PR00724">
    <property type="entry name" value="CRBOXYPTASEC"/>
</dbReference>
<keyword evidence="4" id="KW-1185">Reference proteome</keyword>
<dbReference type="SUPFAM" id="SSF53474">
    <property type="entry name" value="alpha/beta-Hydrolases"/>
    <property type="match status" value="4"/>
</dbReference>
<feature type="compositionally biased region" description="Polar residues" evidence="3">
    <location>
        <begin position="2103"/>
        <end position="2122"/>
    </location>
</feature>
<sequence length="2144" mass="240150">MRLATLAFTLTLALFPGESVGDRTARATHDLVTNLPGVTFVTNFQQYAGYLNVTANANVDDASVFYWHIESQNDPSTDPLILFINGGPSCSSVAGMMEEIGPFRVNADTTTLAENVFSWNKVANLLIIDPPNVGFSPQPSWGRKNDDDLVKSTLEGALDDFFTVFPEKLANRLYIAGEGYGSVYVTRIAYSLLQKMSIGKSNVNLQGLIIENGVLSVATEFNTILPIAYTHAFAGKDQWDDLRSSCCQNQSTMACDFYNSPDPICQNKSRTAFMGWIDQTVYSYNMYQDCYRNTNNLRRMTNAMGFDMAVTNNYGSTDPWNGYPCMADSSTQSYLSHYATQAALHTNMQLYVTCANIPYGTTTTDLTVDLSNIINHNLYKSRNMSVVFYNGDLDTVNNFLSAQNFLRKFSSIQGLAVTRENTWRANYNRSVYMDMEGGLRTTYSGNIDVISIRGAGHFVPKSRPAQALQVVRNFVNGFSYDNCLQFVNLAAAPLLANYSYLNPPVSRRAADRIIELPGLTFEPNFQQYSGYLRVSDKHRLHYWFVTCPTDGPDVPVLLWLNGGPGSSSVWGMLTENGPFRPNRDGKTLFENVYSWNRFAHVLYLEAPHNVGYSYSTEPNDNAYTDDQTADENYNALKDFFSMFPEYAARDFFVTGESYGGVYIPTLSRRILNGIYTQDLNINFKGIAIGNGELTTKHQVNSVILQLYTYGIVGQTEYDALTSRCCPGVVDTTQCDFYTPYIYFDYLGNYYPRDGADPWCAQQILGIVMDQVWNSLNDPYNIYQDCYQTPVDNTTNTTPPSSTSQYTNAISSDSLDGFPCWCDDMAAVYMNQPEVRAALHIPDFVQPWVNSNEPLNTLYYNRSYFEMDGELQFILSNYLYQAKGMRMLIYNGDTDQVCNHLGDQWLIEQVAANLSLATASKREPWYYQLSSRNERQLAGYEKIFTRNLHLVTVKGSGHLVPMDRPGPSLQMIYNFVKNNPLSISLPYLMTEPTPLKPEYSGLGTCSETAYPAPSAMPTIPAATIPGMIDFDEEDESTMKNTEMLLNTDPSNLTDKALADMITDLPGLTFNVTFRQFSGYLTSTVYPSNHLFYWFMESQNDPVNDPVVLWLNGGPGCSSLGGLLEELGPFHNSNDNGTTLFENVYSWNKMANVLFLEAPVGVGFSYTDDPASYYWSDDTTADNNAQAIKYFFDVVFPNYRNNGFFVTGESYGGVYGPTLSLRLVQMIDSGQLNLNFKGMAIGNGYLSEYLQYNSELALQYGHGFNGVDDWNTLSKECTGGQSNPIYYDYYNSPWNSTCSFTANRITDVFDRVIPDPYNVYQDCYLWPYQPGNGKSQKLASGRKAVMKRRRTAFTQNTDAVQTQPLFSDYGAKSWYGSTDAFHGFPCFNDDNMQKYLNRPDVMTAIHAKLVNRKQWTDCSDLAYHEQVKYYDMSATIHSIMNSKTYSSGNMRLMFYNGDVDTVCQFLGDQWFIENLVKERNLTVLYNRQQWTYQLAPGYNPTIAGFAKAWSQNLVQLTVKGSGHFVPMDRPAQALQMLVNFITNQANYSTPIFNVDITPKPLLSAPVAPQTCTRKESDRILSMPGLNAPLGFKQYSGFLRGSATHMLHYWLVESEMVDPTQAPLLLWLNGGPGSSSLEGLFFENGPFRIGKDGQTVTRNPYAWNQFANVLYLESPVGVGYSYSTDGQLPQYSDDVTAAENYAALVDFFSLYPEYQTRPFYTTGESYAGVYIPTLSALLIQGIQNGTLNINYKGLAIGNGVLNKPTDMNSLFHLSYYHGQMTHQVYQTIIDLCCGDVANEMDCRLDSHITSWNGMILGGDPNDKCYSYIVQQGMNILLNAFDPYNLYQQCYTLKVGSGTSPVGDTWTGNNYDSSDPYMGYYCYMNDALTKYMNQDSVKKALHIPATTPTWQADSNIISVYNQTNPTSQPSFDYIINSQYYATSNFAILLYSGDVDTMCNWMGAEWFTTQYFGSTLNLGLQQRQPWYYQSGPKYLTTLGGYVRKYPKNIDVLTVKGSGHFVPLDRPAQALQMIYNWVQRLDYSTPYVQTTTSSTTSTPATPITPSIANGTTASPTSTPSLSSSSPAYSSSSTVVNPSSSIPSWTSTSLPNNPVTSPTSPAPEGSTQSGKSIFCSYYSILLLIVLSILHN</sequence>
<feature type="signal peptide" evidence="2">
    <location>
        <begin position="1"/>
        <end position="21"/>
    </location>
</feature>
<dbReference type="OrthoDB" id="443318at2759"/>
<dbReference type="FunFam" id="3.40.50.1820:FF:000222">
    <property type="entry name" value="Carboxypeptidase"/>
    <property type="match status" value="2"/>
</dbReference>
<proteinExistence type="inferred from homology"/>
<feature type="region of interest" description="Disordered" evidence="3">
    <location>
        <begin position="2095"/>
        <end position="2122"/>
    </location>
</feature>
<feature type="compositionally biased region" description="Low complexity" evidence="3">
    <location>
        <begin position="2044"/>
        <end position="2083"/>
    </location>
</feature>